<protein>
    <submittedName>
        <fullName evidence="2">Uncharacterized protein</fullName>
    </submittedName>
</protein>
<evidence type="ECO:0000313" key="2">
    <source>
        <dbReference type="EMBL" id="CAB4315549.1"/>
    </source>
</evidence>
<dbReference type="Proteomes" id="UP000507245">
    <property type="component" value="Unassembled WGS sequence"/>
</dbReference>
<dbReference type="EMBL" id="CAEKDK010000006">
    <property type="protein sequence ID" value="CAB4285252.1"/>
    <property type="molecule type" value="Genomic_DNA"/>
</dbReference>
<dbReference type="EMBL" id="CAEKKB010000006">
    <property type="protein sequence ID" value="CAB4315549.1"/>
    <property type="molecule type" value="Genomic_DNA"/>
</dbReference>
<reference evidence="4" key="1">
    <citation type="journal article" date="2020" name="Genome Biol.">
        <title>Gamete binning: chromosome-level and haplotype-resolved genome assembly enabled by high-throughput single-cell sequencing of gamete genomes.</title>
        <authorList>
            <person name="Campoy J.A."/>
            <person name="Sun H."/>
            <person name="Goel M."/>
            <person name="Jiao W.-B."/>
            <person name="Folz-Donahue K."/>
            <person name="Wang N."/>
            <person name="Rubio M."/>
            <person name="Liu C."/>
            <person name="Kukat C."/>
            <person name="Ruiz D."/>
            <person name="Huettel B."/>
            <person name="Schneeberger K."/>
        </authorList>
    </citation>
    <scope>NUCLEOTIDE SEQUENCE [LARGE SCALE GENOMIC DNA]</scope>
    <source>
        <strain evidence="4">cv. Rojo Pasion</strain>
    </source>
</reference>
<gene>
    <name evidence="1" type="ORF">CURHAP_LOCUS41022</name>
    <name evidence="2" type="ORF">ORAREDHAP_LOCUS40286</name>
</gene>
<evidence type="ECO:0000313" key="4">
    <source>
        <dbReference type="Proteomes" id="UP000507245"/>
    </source>
</evidence>
<accession>A0A6J5XPI0</accession>
<organism evidence="2 4">
    <name type="scientific">Prunus armeniaca</name>
    <name type="common">Apricot</name>
    <name type="synonym">Armeniaca vulgaris</name>
    <dbReference type="NCBI Taxonomy" id="36596"/>
    <lineage>
        <taxon>Eukaryota</taxon>
        <taxon>Viridiplantae</taxon>
        <taxon>Streptophyta</taxon>
        <taxon>Embryophyta</taxon>
        <taxon>Tracheophyta</taxon>
        <taxon>Spermatophyta</taxon>
        <taxon>Magnoliopsida</taxon>
        <taxon>eudicotyledons</taxon>
        <taxon>Gunneridae</taxon>
        <taxon>Pentapetalae</taxon>
        <taxon>rosids</taxon>
        <taxon>fabids</taxon>
        <taxon>Rosales</taxon>
        <taxon>Rosaceae</taxon>
        <taxon>Amygdaloideae</taxon>
        <taxon>Amygdaleae</taxon>
        <taxon>Prunus</taxon>
    </lineage>
</organism>
<reference evidence="2 3" key="2">
    <citation type="submission" date="2020-05" db="EMBL/GenBank/DDBJ databases">
        <authorList>
            <person name="Campoy J."/>
            <person name="Schneeberger K."/>
            <person name="Spophaly S."/>
        </authorList>
    </citation>
    <scope>NUCLEOTIDE SEQUENCE [LARGE SCALE GENOMIC DNA]</scope>
    <source>
        <strain evidence="2">PruArmRojPasFocal</strain>
    </source>
</reference>
<dbReference type="Proteomes" id="UP000507222">
    <property type="component" value="Unassembled WGS sequence"/>
</dbReference>
<name>A0A6J5XPI0_PRUAR</name>
<sequence length="61" mass="6982">MSHPPPLQHHHQGAEVEKSALAIVFKKWSRGWVAGKDQGWVAADTGMVYREKKIQREREST</sequence>
<proteinExistence type="predicted"/>
<dbReference type="AlphaFoldDB" id="A0A6J5XPI0"/>
<keyword evidence="4" id="KW-1185">Reference proteome</keyword>
<evidence type="ECO:0000313" key="1">
    <source>
        <dbReference type="EMBL" id="CAB4285252.1"/>
    </source>
</evidence>
<evidence type="ECO:0000313" key="3">
    <source>
        <dbReference type="Proteomes" id="UP000507222"/>
    </source>
</evidence>